<dbReference type="SMART" id="SM00175">
    <property type="entry name" value="RAB"/>
    <property type="match status" value="1"/>
</dbReference>
<dbReference type="InterPro" id="IPR011333">
    <property type="entry name" value="SKP1/BTB/POZ_sf"/>
</dbReference>
<dbReference type="OrthoDB" id="6020506at2759"/>
<dbReference type="FunCoup" id="R7VIU6">
    <property type="interactions" value="173"/>
</dbReference>
<reference evidence="5" key="3">
    <citation type="submission" date="2015-06" db="UniProtKB">
        <authorList>
            <consortium name="EnsemblMetazoa"/>
        </authorList>
    </citation>
    <scope>IDENTIFICATION</scope>
</reference>
<dbReference type="SMART" id="SM00225">
    <property type="entry name" value="BTB"/>
    <property type="match status" value="2"/>
</dbReference>
<dbReference type="Gene3D" id="3.40.50.300">
    <property type="entry name" value="P-loop containing nucleotide triphosphate hydrolases"/>
    <property type="match status" value="1"/>
</dbReference>
<dbReference type="PANTHER" id="PTHR24072">
    <property type="entry name" value="RHO FAMILY GTPASE"/>
    <property type="match status" value="1"/>
</dbReference>
<dbReference type="STRING" id="283909.R7VIU6"/>
<dbReference type="AlphaFoldDB" id="R7VIU6"/>
<dbReference type="Pfam" id="PF00651">
    <property type="entry name" value="BTB"/>
    <property type="match status" value="2"/>
</dbReference>
<dbReference type="GO" id="GO:0003924">
    <property type="term" value="F:GTPase activity"/>
    <property type="evidence" value="ECO:0007669"/>
    <property type="project" value="InterPro"/>
</dbReference>
<dbReference type="CDD" id="cd18499">
    <property type="entry name" value="BACK_RHOBTB"/>
    <property type="match status" value="1"/>
</dbReference>
<evidence type="ECO:0000313" key="4">
    <source>
        <dbReference type="EMBL" id="ELU18554.1"/>
    </source>
</evidence>
<evidence type="ECO:0000313" key="6">
    <source>
        <dbReference type="Proteomes" id="UP000014760"/>
    </source>
</evidence>
<dbReference type="SMART" id="SM00173">
    <property type="entry name" value="RAS"/>
    <property type="match status" value="1"/>
</dbReference>
<dbReference type="OMA" id="TIDKDCN"/>
<name>R7VIU6_CAPTE</name>
<dbReference type="EMBL" id="AMQN01016234">
    <property type="status" value="NOT_ANNOTATED_CDS"/>
    <property type="molecule type" value="Genomic_DNA"/>
</dbReference>
<dbReference type="Proteomes" id="UP000014760">
    <property type="component" value="Unassembled WGS sequence"/>
</dbReference>
<dbReference type="PROSITE" id="PS50097">
    <property type="entry name" value="BTB"/>
    <property type="match status" value="2"/>
</dbReference>
<reference evidence="6" key="1">
    <citation type="submission" date="2012-12" db="EMBL/GenBank/DDBJ databases">
        <authorList>
            <person name="Hellsten U."/>
            <person name="Grimwood J."/>
            <person name="Chapman J.A."/>
            <person name="Shapiro H."/>
            <person name="Aerts A."/>
            <person name="Otillar R.P."/>
            <person name="Terry A.Y."/>
            <person name="Boore J.L."/>
            <person name="Simakov O."/>
            <person name="Marletaz F."/>
            <person name="Cho S.-J."/>
            <person name="Edsinger-Gonzales E."/>
            <person name="Havlak P."/>
            <person name="Kuo D.-H."/>
            <person name="Larsson T."/>
            <person name="Lv J."/>
            <person name="Arendt D."/>
            <person name="Savage R."/>
            <person name="Osoegawa K."/>
            <person name="de Jong P."/>
            <person name="Lindberg D.R."/>
            <person name="Seaver E.C."/>
            <person name="Weisblat D.A."/>
            <person name="Putnam N.H."/>
            <person name="Grigoriev I.V."/>
            <person name="Rokhsar D.S."/>
        </authorList>
    </citation>
    <scope>NUCLEOTIDE SEQUENCE</scope>
    <source>
        <strain evidence="6">I ESC-2004</strain>
    </source>
</reference>
<keyword evidence="6" id="KW-1185">Reference proteome</keyword>
<dbReference type="InterPro" id="IPR001806">
    <property type="entry name" value="Small_GTPase"/>
</dbReference>
<organism evidence="4">
    <name type="scientific">Capitella teleta</name>
    <name type="common">Polychaete worm</name>
    <dbReference type="NCBI Taxonomy" id="283909"/>
    <lineage>
        <taxon>Eukaryota</taxon>
        <taxon>Metazoa</taxon>
        <taxon>Spiralia</taxon>
        <taxon>Lophotrochozoa</taxon>
        <taxon>Annelida</taxon>
        <taxon>Polychaeta</taxon>
        <taxon>Sedentaria</taxon>
        <taxon>Scolecida</taxon>
        <taxon>Capitellidae</taxon>
        <taxon>Capitella</taxon>
    </lineage>
</organism>
<protein>
    <recommendedName>
        <fullName evidence="3">BTB domain-containing protein</fullName>
    </recommendedName>
</protein>
<dbReference type="SMART" id="SM00174">
    <property type="entry name" value="RHO"/>
    <property type="match status" value="1"/>
</dbReference>
<dbReference type="SUPFAM" id="SSF54695">
    <property type="entry name" value="POZ domain"/>
    <property type="match status" value="2"/>
</dbReference>
<dbReference type="PROSITE" id="PS51419">
    <property type="entry name" value="RAB"/>
    <property type="match status" value="1"/>
</dbReference>
<dbReference type="PROSITE" id="PS51420">
    <property type="entry name" value="RHO"/>
    <property type="match status" value="1"/>
</dbReference>
<dbReference type="Pfam" id="PF00071">
    <property type="entry name" value="Ras"/>
    <property type="match status" value="1"/>
</dbReference>
<dbReference type="HOGENOM" id="CLU_015517_0_0_1"/>
<keyword evidence="2" id="KW-0342">GTP-binding</keyword>
<sequence>MDVSGLSIQTSAADPTGSGANRDFQVIKCVVVGDTGVGKTRLICSRACGTKYTLQQLTTTHVPTVWAIDHYRKNRDILNRSWCTVDGLNVSLHLWDTFGYHDKDRRFAYGRADVILVCFSAVRPRSLRSVYHHWFPEIQRLCPETPIILCATQVDLRYLYQDPEFVSMDKGPFFKEIKETDILPPDRGRAVAQEINAHYYESSVLLDYGINDVFVNVIRAALIQKRDKHFWNQLGGLKRITRPLCQAPFQPPQPLCPKILIPPPSLDHDLLNLLDSQSYSDVVFMVQGIAIPAHKSCLAVACSVFEELFLSLDAGVSLRDPKPLSAVLPSLSDSPLHTADTVNLLDDGDGRMTTAINRALQDLPLPVSQQFPFCSSIEQNSSWASLNLSGMNSTDDSSLTVIHIVDCITADTFRQLLRYLYSEQTISSLETGLSVCDLNKLKKAAEIIGIQDLSFALINILKKEAFMNKALLLSVQFQRCQRRRELLVKKNLFSDVLFQVEDGSVKAHRALLLAGCDVMAGMFSFNFRESSAKMIPLPGVTRESFVALQDYLYSGQCPVLSNIDCVDLIALANCMCLPRLVALTEQYIVNELISAEDCGKSILEDVMLFIEPARFHNANQLAAWCQWCISTRYTQVYHSHSKLLQTLPPENQVYLSKHRWPPLWYLKEVDYYEKCLLELERQRQKPRPYLRRGSEDFDSGCLGFCGRRNRKINREGASPTTAVVN</sequence>
<proteinExistence type="predicted"/>
<dbReference type="EMBL" id="KB291853">
    <property type="protein sequence ID" value="ELU18554.1"/>
    <property type="molecule type" value="Genomic_DNA"/>
</dbReference>
<reference evidence="4 6" key="2">
    <citation type="journal article" date="2013" name="Nature">
        <title>Insights into bilaterian evolution from three spiralian genomes.</title>
        <authorList>
            <person name="Simakov O."/>
            <person name="Marletaz F."/>
            <person name="Cho S.J."/>
            <person name="Edsinger-Gonzales E."/>
            <person name="Havlak P."/>
            <person name="Hellsten U."/>
            <person name="Kuo D.H."/>
            <person name="Larsson T."/>
            <person name="Lv J."/>
            <person name="Arendt D."/>
            <person name="Savage R."/>
            <person name="Osoegawa K."/>
            <person name="de Jong P."/>
            <person name="Grimwood J."/>
            <person name="Chapman J.A."/>
            <person name="Shapiro H."/>
            <person name="Aerts A."/>
            <person name="Otillar R.P."/>
            <person name="Terry A.Y."/>
            <person name="Boore J.L."/>
            <person name="Grigoriev I.V."/>
            <person name="Lindberg D.R."/>
            <person name="Seaver E.C."/>
            <person name="Weisblat D.A."/>
            <person name="Putnam N.H."/>
            <person name="Rokhsar D.S."/>
        </authorList>
    </citation>
    <scope>NUCLEOTIDE SEQUENCE</scope>
    <source>
        <strain evidence="4 6">I ESC-2004</strain>
    </source>
</reference>
<evidence type="ECO:0000259" key="3">
    <source>
        <dbReference type="PROSITE" id="PS50097"/>
    </source>
</evidence>
<dbReference type="Gene3D" id="3.30.710.10">
    <property type="entry name" value="Potassium Channel Kv1.1, Chain A"/>
    <property type="match status" value="2"/>
</dbReference>
<evidence type="ECO:0000256" key="1">
    <source>
        <dbReference type="ARBA" id="ARBA00022741"/>
    </source>
</evidence>
<dbReference type="SUPFAM" id="SSF52540">
    <property type="entry name" value="P-loop containing nucleoside triphosphate hydrolases"/>
    <property type="match status" value="1"/>
</dbReference>
<feature type="domain" description="BTB" evidence="3">
    <location>
        <begin position="494"/>
        <end position="561"/>
    </location>
</feature>
<evidence type="ECO:0000313" key="5">
    <source>
        <dbReference type="EnsemblMetazoa" id="CapteP131628"/>
    </source>
</evidence>
<dbReference type="CDD" id="cd18300">
    <property type="entry name" value="BTB2_POZ_RhoBTB"/>
    <property type="match status" value="1"/>
</dbReference>
<dbReference type="EnsemblMetazoa" id="CapteT131628">
    <property type="protein sequence ID" value="CapteP131628"/>
    <property type="gene ID" value="CapteG131628"/>
</dbReference>
<evidence type="ECO:0000256" key="2">
    <source>
        <dbReference type="ARBA" id="ARBA00023134"/>
    </source>
</evidence>
<gene>
    <name evidence="4" type="ORF">CAPTEDRAFT_131628</name>
</gene>
<dbReference type="InterPro" id="IPR000210">
    <property type="entry name" value="BTB/POZ_dom"/>
</dbReference>
<dbReference type="CDD" id="cd18299">
    <property type="entry name" value="BTB1_POZ_RhoBTB"/>
    <property type="match status" value="1"/>
</dbReference>
<feature type="domain" description="BTB" evidence="3">
    <location>
        <begin position="280"/>
        <end position="309"/>
    </location>
</feature>
<dbReference type="GO" id="GO:0007264">
    <property type="term" value="P:small GTPase-mediated signal transduction"/>
    <property type="evidence" value="ECO:0007669"/>
    <property type="project" value="InterPro"/>
</dbReference>
<keyword evidence="1" id="KW-0547">Nucleotide-binding</keyword>
<dbReference type="PRINTS" id="PR00449">
    <property type="entry name" value="RASTRNSFRMNG"/>
</dbReference>
<dbReference type="InterPro" id="IPR003578">
    <property type="entry name" value="Small_GTPase_Rho"/>
</dbReference>
<dbReference type="GO" id="GO:0005525">
    <property type="term" value="F:GTP binding"/>
    <property type="evidence" value="ECO:0007669"/>
    <property type="project" value="UniProtKB-KW"/>
</dbReference>
<accession>R7VIU6</accession>
<dbReference type="InterPro" id="IPR027417">
    <property type="entry name" value="P-loop_NTPase"/>
</dbReference>